<comment type="caution">
    <text evidence="3">The sequence shown here is derived from an EMBL/GenBank/DDBJ whole genome shotgun (WGS) entry which is preliminary data.</text>
</comment>
<dbReference type="Proteomes" id="UP000235965">
    <property type="component" value="Unassembled WGS sequence"/>
</dbReference>
<keyword evidence="2" id="KW-0812">Transmembrane</keyword>
<feature type="region of interest" description="Disordered" evidence="1">
    <location>
        <begin position="224"/>
        <end position="244"/>
    </location>
</feature>
<protein>
    <submittedName>
        <fullName evidence="3">Uncharacterized protein</fullName>
    </submittedName>
</protein>
<feature type="compositionally biased region" description="Polar residues" evidence="1">
    <location>
        <begin position="169"/>
        <end position="186"/>
    </location>
</feature>
<dbReference type="OrthoDB" id="8196328at2759"/>
<evidence type="ECO:0000256" key="2">
    <source>
        <dbReference type="SAM" id="Phobius"/>
    </source>
</evidence>
<feature type="transmembrane region" description="Helical" evidence="2">
    <location>
        <begin position="37"/>
        <end position="55"/>
    </location>
</feature>
<feature type="region of interest" description="Disordered" evidence="1">
    <location>
        <begin position="91"/>
        <end position="124"/>
    </location>
</feature>
<evidence type="ECO:0000256" key="1">
    <source>
        <dbReference type="SAM" id="MobiDB-lite"/>
    </source>
</evidence>
<dbReference type="EMBL" id="NEVH01019069">
    <property type="protein sequence ID" value="PNF23042.1"/>
    <property type="molecule type" value="Genomic_DNA"/>
</dbReference>
<evidence type="ECO:0000313" key="3">
    <source>
        <dbReference type="EMBL" id="PNF23042.1"/>
    </source>
</evidence>
<feature type="region of interest" description="Disordered" evidence="1">
    <location>
        <begin position="161"/>
        <end position="211"/>
    </location>
</feature>
<keyword evidence="2" id="KW-0472">Membrane</keyword>
<gene>
    <name evidence="3" type="ORF">B7P43_G09829</name>
</gene>
<keyword evidence="4" id="KW-1185">Reference proteome</keyword>
<sequence length="244" mass="26315">MLFYPARRGNAPMFGSRQRTCRPLATAEAGDAMHLTWMLRSFIMGITLLGLSYWLVQIAGIQYLASLTSGTLLFFLLAYVVWCLLHRNRHSQQTPDGTSRMEAGNISPTAGAAEPLTPTPPPPFDQHRAYKFITTALPRDSSPPPSYDEAMRAMMVMAASTPGDRQLDSPHQSANVAPSIPTSLTPQPYPSTTIASSLTSSPPALTPEQESAPVIQTLSAITPPSVSVHPTQTNLTPQLSTALT</sequence>
<evidence type="ECO:0000313" key="4">
    <source>
        <dbReference type="Proteomes" id="UP000235965"/>
    </source>
</evidence>
<name>A0A2J7Q370_9NEOP</name>
<feature type="transmembrane region" description="Helical" evidence="2">
    <location>
        <begin position="61"/>
        <end position="85"/>
    </location>
</feature>
<dbReference type="AlphaFoldDB" id="A0A2J7Q370"/>
<organism evidence="3 4">
    <name type="scientific">Cryptotermes secundus</name>
    <dbReference type="NCBI Taxonomy" id="105785"/>
    <lineage>
        <taxon>Eukaryota</taxon>
        <taxon>Metazoa</taxon>
        <taxon>Ecdysozoa</taxon>
        <taxon>Arthropoda</taxon>
        <taxon>Hexapoda</taxon>
        <taxon>Insecta</taxon>
        <taxon>Pterygota</taxon>
        <taxon>Neoptera</taxon>
        <taxon>Polyneoptera</taxon>
        <taxon>Dictyoptera</taxon>
        <taxon>Blattodea</taxon>
        <taxon>Blattoidea</taxon>
        <taxon>Termitoidae</taxon>
        <taxon>Kalotermitidae</taxon>
        <taxon>Cryptotermitinae</taxon>
        <taxon>Cryptotermes</taxon>
    </lineage>
</organism>
<proteinExistence type="predicted"/>
<feature type="compositionally biased region" description="Low complexity" evidence="1">
    <location>
        <begin position="190"/>
        <end position="207"/>
    </location>
</feature>
<reference evidence="3 4" key="1">
    <citation type="submission" date="2017-12" db="EMBL/GenBank/DDBJ databases">
        <title>Hemimetabolous genomes reveal molecular basis of termite eusociality.</title>
        <authorList>
            <person name="Harrison M.C."/>
            <person name="Jongepier E."/>
            <person name="Robertson H.M."/>
            <person name="Arning N."/>
            <person name="Bitard-Feildel T."/>
            <person name="Chao H."/>
            <person name="Childers C.P."/>
            <person name="Dinh H."/>
            <person name="Doddapaneni H."/>
            <person name="Dugan S."/>
            <person name="Gowin J."/>
            <person name="Greiner C."/>
            <person name="Han Y."/>
            <person name="Hu H."/>
            <person name="Hughes D.S.T."/>
            <person name="Huylmans A.-K."/>
            <person name="Kemena C."/>
            <person name="Kremer L.P.M."/>
            <person name="Lee S.L."/>
            <person name="Lopez-Ezquerra A."/>
            <person name="Mallet L."/>
            <person name="Monroy-Kuhn J.M."/>
            <person name="Moser A."/>
            <person name="Murali S.C."/>
            <person name="Muzny D.M."/>
            <person name="Otani S."/>
            <person name="Piulachs M.-D."/>
            <person name="Poelchau M."/>
            <person name="Qu J."/>
            <person name="Schaub F."/>
            <person name="Wada-Katsumata A."/>
            <person name="Worley K.C."/>
            <person name="Xie Q."/>
            <person name="Ylla G."/>
            <person name="Poulsen M."/>
            <person name="Gibbs R.A."/>
            <person name="Schal C."/>
            <person name="Richards S."/>
            <person name="Belles X."/>
            <person name="Korb J."/>
            <person name="Bornberg-Bauer E."/>
        </authorList>
    </citation>
    <scope>NUCLEOTIDE SEQUENCE [LARGE SCALE GENOMIC DNA]</scope>
    <source>
        <tissue evidence="3">Whole body</tissue>
    </source>
</reference>
<accession>A0A2J7Q370</accession>
<keyword evidence="2" id="KW-1133">Transmembrane helix</keyword>
<dbReference type="InParanoid" id="A0A2J7Q370"/>